<reference evidence="7" key="1">
    <citation type="submission" date="2021-12" db="EMBL/GenBank/DDBJ databases">
        <authorList>
            <person name="King R."/>
        </authorList>
    </citation>
    <scope>NUCLEOTIDE SEQUENCE</scope>
</reference>
<keyword evidence="4" id="KW-0496">Mitochondrion</keyword>
<gene>
    <name evidence="7" type="ORF">MELIAE_LOCUS9079</name>
</gene>
<dbReference type="PANTHER" id="PTHR16296">
    <property type="entry name" value="UNCHARACTERIZED HYPOTHALAMUS PROTEIN HT007"/>
    <property type="match status" value="1"/>
</dbReference>
<keyword evidence="5 6" id="KW-0472">Membrane</keyword>
<organism evidence="7 8">
    <name type="scientific">Brassicogethes aeneus</name>
    <name type="common">Rape pollen beetle</name>
    <name type="synonym">Meligethes aeneus</name>
    <dbReference type="NCBI Taxonomy" id="1431903"/>
    <lineage>
        <taxon>Eukaryota</taxon>
        <taxon>Metazoa</taxon>
        <taxon>Ecdysozoa</taxon>
        <taxon>Arthropoda</taxon>
        <taxon>Hexapoda</taxon>
        <taxon>Insecta</taxon>
        <taxon>Pterygota</taxon>
        <taxon>Neoptera</taxon>
        <taxon>Endopterygota</taxon>
        <taxon>Coleoptera</taxon>
        <taxon>Polyphaga</taxon>
        <taxon>Cucujiformia</taxon>
        <taxon>Nitidulidae</taxon>
        <taxon>Meligethinae</taxon>
        <taxon>Brassicogethes</taxon>
    </lineage>
</organism>
<evidence type="ECO:0000256" key="2">
    <source>
        <dbReference type="ARBA" id="ARBA00022692"/>
    </source>
</evidence>
<feature type="transmembrane region" description="Helical" evidence="6">
    <location>
        <begin position="124"/>
        <end position="142"/>
    </location>
</feature>
<evidence type="ECO:0000256" key="6">
    <source>
        <dbReference type="SAM" id="Phobius"/>
    </source>
</evidence>
<dbReference type="GO" id="GO:0032981">
    <property type="term" value="P:mitochondrial respiratory chain complex I assembly"/>
    <property type="evidence" value="ECO:0007669"/>
    <property type="project" value="TreeGrafter"/>
</dbReference>
<dbReference type="OrthoDB" id="6234762at2759"/>
<evidence type="ECO:0000313" key="8">
    <source>
        <dbReference type="Proteomes" id="UP001154078"/>
    </source>
</evidence>
<keyword evidence="3 6" id="KW-1133">Transmembrane helix</keyword>
<feature type="transmembrane region" description="Helical" evidence="6">
    <location>
        <begin position="73"/>
        <end position="94"/>
    </location>
</feature>
<accession>A0A9P0BAG7</accession>
<dbReference type="EMBL" id="OV121137">
    <property type="protein sequence ID" value="CAH0558839.1"/>
    <property type="molecule type" value="Genomic_DNA"/>
</dbReference>
<evidence type="ECO:0008006" key="9">
    <source>
        <dbReference type="Google" id="ProtNLM"/>
    </source>
</evidence>
<proteinExistence type="predicted"/>
<dbReference type="Pfam" id="PF07114">
    <property type="entry name" value="TMEM126"/>
    <property type="match status" value="1"/>
</dbReference>
<dbReference type="PANTHER" id="PTHR16296:SF2">
    <property type="entry name" value="TRANSMEMBRANE PROTEIN 126A"/>
    <property type="match status" value="1"/>
</dbReference>
<evidence type="ECO:0000256" key="3">
    <source>
        <dbReference type="ARBA" id="ARBA00022989"/>
    </source>
</evidence>
<keyword evidence="2 6" id="KW-0812">Transmembrane</keyword>
<comment type="subcellular location">
    <subcellularLocation>
        <location evidence="1">Mitochondrion membrane</location>
        <topology evidence="1">Multi-pass membrane protein</topology>
    </subcellularLocation>
</comment>
<evidence type="ECO:0000313" key="7">
    <source>
        <dbReference type="EMBL" id="CAH0558839.1"/>
    </source>
</evidence>
<sequence>MALLKGKQSEIPTDAIILTEQQALEYELKILKNWKHKSDTFWFRYGSAILVSSTVLSGMYINNYYRYKFKLLYYGRASSYLPICVIPGALSFLLHTELVLKDLVLQKQVCPVCLELRSSALQSLTGFVFPFLAAPVTNLMLANKYGTANLPSLAKEPLEILKFVKAKVKPIQNILFAIFVGQALIASGVTYLEANSVFKVNGKLSKLEYDLEHQ</sequence>
<name>A0A9P0BAG7_BRAAE</name>
<dbReference type="Proteomes" id="UP001154078">
    <property type="component" value="Chromosome 6"/>
</dbReference>
<protein>
    <recommendedName>
        <fullName evidence="9">Transmembrane protein 126A</fullName>
    </recommendedName>
</protein>
<dbReference type="InterPro" id="IPR009801">
    <property type="entry name" value="TMEM126"/>
</dbReference>
<feature type="transmembrane region" description="Helical" evidence="6">
    <location>
        <begin position="41"/>
        <end position="61"/>
    </location>
</feature>
<feature type="transmembrane region" description="Helical" evidence="6">
    <location>
        <begin position="174"/>
        <end position="192"/>
    </location>
</feature>
<evidence type="ECO:0000256" key="5">
    <source>
        <dbReference type="ARBA" id="ARBA00023136"/>
    </source>
</evidence>
<keyword evidence="8" id="KW-1185">Reference proteome</keyword>
<evidence type="ECO:0000256" key="1">
    <source>
        <dbReference type="ARBA" id="ARBA00004225"/>
    </source>
</evidence>
<evidence type="ECO:0000256" key="4">
    <source>
        <dbReference type="ARBA" id="ARBA00023128"/>
    </source>
</evidence>
<dbReference type="GO" id="GO:0031966">
    <property type="term" value="C:mitochondrial membrane"/>
    <property type="evidence" value="ECO:0007669"/>
    <property type="project" value="UniProtKB-SubCell"/>
</dbReference>
<dbReference type="AlphaFoldDB" id="A0A9P0BAG7"/>